<evidence type="ECO:0000313" key="2">
    <source>
        <dbReference type="Proteomes" id="UP000265520"/>
    </source>
</evidence>
<comment type="caution">
    <text evidence="1">The sequence shown here is derived from an EMBL/GenBank/DDBJ whole genome shotgun (WGS) entry which is preliminary data.</text>
</comment>
<feature type="non-terminal residue" evidence="1">
    <location>
        <position position="64"/>
    </location>
</feature>
<organism evidence="1 2">
    <name type="scientific">Trifolium medium</name>
    <dbReference type="NCBI Taxonomy" id="97028"/>
    <lineage>
        <taxon>Eukaryota</taxon>
        <taxon>Viridiplantae</taxon>
        <taxon>Streptophyta</taxon>
        <taxon>Embryophyta</taxon>
        <taxon>Tracheophyta</taxon>
        <taxon>Spermatophyta</taxon>
        <taxon>Magnoliopsida</taxon>
        <taxon>eudicotyledons</taxon>
        <taxon>Gunneridae</taxon>
        <taxon>Pentapetalae</taxon>
        <taxon>rosids</taxon>
        <taxon>fabids</taxon>
        <taxon>Fabales</taxon>
        <taxon>Fabaceae</taxon>
        <taxon>Papilionoideae</taxon>
        <taxon>50 kb inversion clade</taxon>
        <taxon>NPAAA clade</taxon>
        <taxon>Hologalegina</taxon>
        <taxon>IRL clade</taxon>
        <taxon>Trifolieae</taxon>
        <taxon>Trifolium</taxon>
    </lineage>
</organism>
<proteinExistence type="predicted"/>
<dbReference type="AlphaFoldDB" id="A0A392RMA9"/>
<sequence>MSSESSDLELRNTWLEDEVADYDKVARSVAIASMTKRKPQRKDFMVAEVVGSLRWLLVVAEVVG</sequence>
<reference evidence="1 2" key="1">
    <citation type="journal article" date="2018" name="Front. Plant Sci.">
        <title>Red Clover (Trifolium pratense) and Zigzag Clover (T. medium) - A Picture of Genomic Similarities and Differences.</title>
        <authorList>
            <person name="Dluhosova J."/>
            <person name="Istvanek J."/>
            <person name="Nedelnik J."/>
            <person name="Repkova J."/>
        </authorList>
    </citation>
    <scope>NUCLEOTIDE SEQUENCE [LARGE SCALE GENOMIC DNA]</scope>
    <source>
        <strain evidence="2">cv. 10/8</strain>
        <tissue evidence="1">Leaf</tissue>
    </source>
</reference>
<name>A0A392RMA9_9FABA</name>
<keyword evidence="2" id="KW-1185">Reference proteome</keyword>
<accession>A0A392RMA9</accession>
<protein>
    <submittedName>
        <fullName evidence="1">Uncharacterized protein</fullName>
    </submittedName>
</protein>
<dbReference type="EMBL" id="LXQA010244395">
    <property type="protein sequence ID" value="MCI37417.1"/>
    <property type="molecule type" value="Genomic_DNA"/>
</dbReference>
<evidence type="ECO:0000313" key="1">
    <source>
        <dbReference type="EMBL" id="MCI37417.1"/>
    </source>
</evidence>
<dbReference type="Proteomes" id="UP000265520">
    <property type="component" value="Unassembled WGS sequence"/>
</dbReference>